<dbReference type="InterPro" id="IPR036514">
    <property type="entry name" value="SGNH_hydro_sf"/>
</dbReference>
<dbReference type="EMBL" id="CP095049">
    <property type="protein sequence ID" value="UOQ54406.1"/>
    <property type="molecule type" value="Genomic_DNA"/>
</dbReference>
<keyword evidence="1" id="KW-0378">Hydrolase</keyword>
<protein>
    <submittedName>
        <fullName evidence="1">SGNH/GDSL hydrolase family protein</fullName>
    </submittedName>
</protein>
<dbReference type="Pfam" id="PF00657">
    <property type="entry name" value="Lipase_GDSL"/>
    <property type="match status" value="1"/>
</dbReference>
<proteinExistence type="predicted"/>
<organism evidence="1 2">
    <name type="scientific">Hymenobacter cellulosivorans</name>
    <dbReference type="NCBI Taxonomy" id="2932249"/>
    <lineage>
        <taxon>Bacteria</taxon>
        <taxon>Pseudomonadati</taxon>
        <taxon>Bacteroidota</taxon>
        <taxon>Cytophagia</taxon>
        <taxon>Cytophagales</taxon>
        <taxon>Hymenobacteraceae</taxon>
        <taxon>Hymenobacter</taxon>
    </lineage>
</organism>
<dbReference type="RefSeq" id="WP_244721228.1">
    <property type="nucleotide sequence ID" value="NZ_CP095049.1"/>
</dbReference>
<evidence type="ECO:0000313" key="2">
    <source>
        <dbReference type="Proteomes" id="UP000831785"/>
    </source>
</evidence>
<evidence type="ECO:0000313" key="1">
    <source>
        <dbReference type="EMBL" id="UOQ54406.1"/>
    </source>
</evidence>
<dbReference type="GO" id="GO:0016787">
    <property type="term" value="F:hydrolase activity"/>
    <property type="evidence" value="ECO:0007669"/>
    <property type="project" value="UniProtKB-KW"/>
</dbReference>
<reference evidence="1 2" key="1">
    <citation type="submission" date="2022-04" db="EMBL/GenBank/DDBJ databases">
        <title>Hymenobacter sp. isolated from the air.</title>
        <authorList>
            <person name="Won M."/>
            <person name="Lee C.-M."/>
            <person name="Woen H.-Y."/>
            <person name="Kwon S.-W."/>
        </authorList>
    </citation>
    <scope>NUCLEOTIDE SEQUENCE [LARGE SCALE GENOMIC DNA]</scope>
    <source>
        <strain evidence="2">5116 S-27</strain>
    </source>
</reference>
<gene>
    <name evidence="1" type="ORF">MUN80_06505</name>
</gene>
<dbReference type="SUPFAM" id="SSF52266">
    <property type="entry name" value="SGNH hydrolase"/>
    <property type="match status" value="1"/>
</dbReference>
<dbReference type="PROSITE" id="PS51257">
    <property type="entry name" value="PROKAR_LIPOPROTEIN"/>
    <property type="match status" value="1"/>
</dbReference>
<dbReference type="Gene3D" id="3.40.50.1110">
    <property type="entry name" value="SGNH hydrolase"/>
    <property type="match status" value="2"/>
</dbReference>
<dbReference type="Proteomes" id="UP000831785">
    <property type="component" value="Chromosome"/>
</dbReference>
<sequence>MNTILFRKYVPFVALLGLGLTACQPDLEDDFKASAGTADFSRYIAVGNSLTAGYSDNGLYLEGQQSSYPNLLAMQFKQVGGGDFVQPLFKAANGSGYLTITGFNADGTPQINPEAKDNNGTYVAPGQFATGRAYTAAGVPLLERYGATDNQNLGVPGIRIADITTASYGRLTGTSNPLTFNSYFERLLPSATDTRSYLDYVKSQVSAVNPTFFTNWLGNNDVLGFASTGGTGAPLTAVPEFTTKYGQMLDALTTGGAKGLVATIPNVTNVPLFTTVPTAAVIAQVSATPIPPALVPVIANLLKLPAGSPLPSGTRFGLYIRTGAGTNREATANDLLLLPARGVINTPSTTSPFPNGIGLVIPNADAPTTAALAASANALASSLVLDAAETKAVVDRTTELNNVIMTAAKAKNLAVFDANAYFTSIARTGVITNGINNTAAFVSGNLFSLDGVHPTPRGYALVANEMIKVINATYGASVPQLNAAAYRGVEFP</sequence>
<name>A0ABY4FE62_9BACT</name>
<dbReference type="InterPro" id="IPR001087">
    <property type="entry name" value="GDSL"/>
</dbReference>
<accession>A0ABY4FE62</accession>
<keyword evidence="2" id="KW-1185">Reference proteome</keyword>